<name>A0AA36N0B5_9DINO</name>
<accession>A0AA36N0B5</accession>
<sequence>MGSVPGSRLRLRPRWRLWRVASGFKSLWHRPRLDACRRLSRFQALLASAPESAEGHPGPKALPGFSEADGSQVSAPFWQSGGPTKDLKSETCRAWHHVTGVGSVV</sequence>
<gene>
    <name evidence="2" type="ORF">EVOR1521_LOCUS13436</name>
</gene>
<proteinExistence type="predicted"/>
<dbReference type="AlphaFoldDB" id="A0AA36N0B5"/>
<dbReference type="Proteomes" id="UP001178507">
    <property type="component" value="Unassembled WGS sequence"/>
</dbReference>
<evidence type="ECO:0000313" key="2">
    <source>
        <dbReference type="EMBL" id="CAJ1387330.1"/>
    </source>
</evidence>
<organism evidence="2 3">
    <name type="scientific">Effrenium voratum</name>
    <dbReference type="NCBI Taxonomy" id="2562239"/>
    <lineage>
        <taxon>Eukaryota</taxon>
        <taxon>Sar</taxon>
        <taxon>Alveolata</taxon>
        <taxon>Dinophyceae</taxon>
        <taxon>Suessiales</taxon>
        <taxon>Symbiodiniaceae</taxon>
        <taxon>Effrenium</taxon>
    </lineage>
</organism>
<protein>
    <submittedName>
        <fullName evidence="2">Uncharacterized protein</fullName>
    </submittedName>
</protein>
<feature type="region of interest" description="Disordered" evidence="1">
    <location>
        <begin position="49"/>
        <end position="84"/>
    </location>
</feature>
<dbReference type="EMBL" id="CAUJNA010001502">
    <property type="protein sequence ID" value="CAJ1387330.1"/>
    <property type="molecule type" value="Genomic_DNA"/>
</dbReference>
<comment type="caution">
    <text evidence="2">The sequence shown here is derived from an EMBL/GenBank/DDBJ whole genome shotgun (WGS) entry which is preliminary data.</text>
</comment>
<evidence type="ECO:0000313" key="3">
    <source>
        <dbReference type="Proteomes" id="UP001178507"/>
    </source>
</evidence>
<reference evidence="2" key="1">
    <citation type="submission" date="2023-08" db="EMBL/GenBank/DDBJ databases">
        <authorList>
            <person name="Chen Y."/>
            <person name="Shah S."/>
            <person name="Dougan E. K."/>
            <person name="Thang M."/>
            <person name="Chan C."/>
        </authorList>
    </citation>
    <scope>NUCLEOTIDE SEQUENCE</scope>
</reference>
<keyword evidence="3" id="KW-1185">Reference proteome</keyword>
<evidence type="ECO:0000256" key="1">
    <source>
        <dbReference type="SAM" id="MobiDB-lite"/>
    </source>
</evidence>